<feature type="transmembrane region" description="Helical" evidence="7">
    <location>
        <begin position="48"/>
        <end position="69"/>
    </location>
</feature>
<feature type="transmembrane region" description="Helical" evidence="7">
    <location>
        <begin position="228"/>
        <end position="253"/>
    </location>
</feature>
<organism evidence="8 9">
    <name type="scientific">Chryseolinea serpens</name>
    <dbReference type="NCBI Taxonomy" id="947013"/>
    <lineage>
        <taxon>Bacteria</taxon>
        <taxon>Pseudomonadati</taxon>
        <taxon>Bacteroidota</taxon>
        <taxon>Cytophagia</taxon>
        <taxon>Cytophagales</taxon>
        <taxon>Fulvivirgaceae</taxon>
        <taxon>Chryseolinea</taxon>
    </lineage>
</organism>
<dbReference type="OrthoDB" id="7283966at2"/>
<dbReference type="Pfam" id="PF05977">
    <property type="entry name" value="MFS_3"/>
    <property type="match status" value="1"/>
</dbReference>
<feature type="transmembrane region" description="Helical" evidence="7">
    <location>
        <begin position="20"/>
        <end position="42"/>
    </location>
</feature>
<keyword evidence="4 7" id="KW-0812">Transmembrane</keyword>
<sequence>MSTPTGPYAALQIPDFRLFISTRFCVTLAIQIQAVVVAWQVYEITNDALSLGLIGLAEAVPSISVSLYAGHLADIMNRKKIIVICLATLLLCSLSLLFFTLEPGKFILSYGALPIYAVIFVSGIARGFITPALFSFMPQLVPRELYSNAITWNSTLWETAAIGGPALGGLLYGWLGIQASYAADVLLMLTGLLLAIGVTNKPVPPESEEQGIFEKIKAGLRFVFHHQIILGAISLDLFAVLFGGAVALLPIFAKEILMVGPQGLGLLRAAPSIGALLMAFYITHHPIKKNTGKILLYCVAGFGVCMILFALSTNFLISLFLLMMSGMFDCVSVIIRGTLLQTLTPENMKGRVSAVNHIFIGSSNEIGMFESGVAARLLRVVPSVIFGGCMTLVSVGTIAVLAKSLRRLQRVH</sequence>
<evidence type="ECO:0000313" key="8">
    <source>
        <dbReference type="EMBL" id="SHG93055.1"/>
    </source>
</evidence>
<evidence type="ECO:0000313" key="9">
    <source>
        <dbReference type="Proteomes" id="UP000184212"/>
    </source>
</evidence>
<dbReference type="PANTHER" id="PTHR23513:SF9">
    <property type="entry name" value="ENTEROBACTIN EXPORTER ENTS"/>
    <property type="match status" value="1"/>
</dbReference>
<keyword evidence="9" id="KW-1185">Reference proteome</keyword>
<dbReference type="InterPro" id="IPR010290">
    <property type="entry name" value="TM_effector"/>
</dbReference>
<keyword evidence="3" id="KW-1003">Cell membrane</keyword>
<feature type="transmembrane region" description="Helical" evidence="7">
    <location>
        <begin position="265"/>
        <end position="282"/>
    </location>
</feature>
<comment type="subcellular location">
    <subcellularLocation>
        <location evidence="1">Cell membrane</location>
        <topology evidence="1">Multi-pass membrane protein</topology>
    </subcellularLocation>
</comment>
<feature type="transmembrane region" description="Helical" evidence="7">
    <location>
        <begin position="294"/>
        <end position="322"/>
    </location>
</feature>
<dbReference type="GO" id="GO:0005886">
    <property type="term" value="C:plasma membrane"/>
    <property type="evidence" value="ECO:0007669"/>
    <property type="project" value="UniProtKB-SubCell"/>
</dbReference>
<dbReference type="CDD" id="cd06173">
    <property type="entry name" value="MFS_MefA_like"/>
    <property type="match status" value="1"/>
</dbReference>
<name>A0A1M5NUE0_9BACT</name>
<keyword evidence="2" id="KW-0813">Transport</keyword>
<keyword evidence="6 7" id="KW-0472">Membrane</keyword>
<dbReference type="AlphaFoldDB" id="A0A1M5NUE0"/>
<evidence type="ECO:0000256" key="4">
    <source>
        <dbReference type="ARBA" id="ARBA00022692"/>
    </source>
</evidence>
<feature type="transmembrane region" description="Helical" evidence="7">
    <location>
        <begin position="81"/>
        <end position="101"/>
    </location>
</feature>
<evidence type="ECO:0000256" key="2">
    <source>
        <dbReference type="ARBA" id="ARBA00022448"/>
    </source>
</evidence>
<feature type="transmembrane region" description="Helical" evidence="7">
    <location>
        <begin position="113"/>
        <end position="134"/>
    </location>
</feature>
<dbReference type="Proteomes" id="UP000184212">
    <property type="component" value="Unassembled WGS sequence"/>
</dbReference>
<dbReference type="Gene3D" id="1.20.1250.20">
    <property type="entry name" value="MFS general substrate transporter like domains"/>
    <property type="match status" value="1"/>
</dbReference>
<proteinExistence type="predicted"/>
<gene>
    <name evidence="8" type="ORF">SAMN04488109_2517</name>
</gene>
<protein>
    <submittedName>
        <fullName evidence="8">Predicted arabinose efflux permease, MFS family</fullName>
    </submittedName>
</protein>
<reference evidence="8 9" key="1">
    <citation type="submission" date="2016-11" db="EMBL/GenBank/DDBJ databases">
        <authorList>
            <person name="Jaros S."/>
            <person name="Januszkiewicz K."/>
            <person name="Wedrychowicz H."/>
        </authorList>
    </citation>
    <scope>NUCLEOTIDE SEQUENCE [LARGE SCALE GENOMIC DNA]</scope>
    <source>
        <strain evidence="8 9">DSM 24574</strain>
    </source>
</reference>
<feature type="transmembrane region" description="Helical" evidence="7">
    <location>
        <begin position="181"/>
        <end position="199"/>
    </location>
</feature>
<evidence type="ECO:0000256" key="7">
    <source>
        <dbReference type="SAM" id="Phobius"/>
    </source>
</evidence>
<feature type="transmembrane region" description="Helical" evidence="7">
    <location>
        <begin position="380"/>
        <end position="402"/>
    </location>
</feature>
<dbReference type="PANTHER" id="PTHR23513">
    <property type="entry name" value="INTEGRAL MEMBRANE EFFLUX PROTEIN-RELATED"/>
    <property type="match status" value="1"/>
</dbReference>
<evidence type="ECO:0000256" key="3">
    <source>
        <dbReference type="ARBA" id="ARBA00022475"/>
    </source>
</evidence>
<evidence type="ECO:0000256" key="6">
    <source>
        <dbReference type="ARBA" id="ARBA00023136"/>
    </source>
</evidence>
<evidence type="ECO:0000256" key="1">
    <source>
        <dbReference type="ARBA" id="ARBA00004651"/>
    </source>
</evidence>
<dbReference type="EMBL" id="FQWQ01000001">
    <property type="protein sequence ID" value="SHG93055.1"/>
    <property type="molecule type" value="Genomic_DNA"/>
</dbReference>
<dbReference type="InterPro" id="IPR036259">
    <property type="entry name" value="MFS_trans_sf"/>
</dbReference>
<evidence type="ECO:0000256" key="5">
    <source>
        <dbReference type="ARBA" id="ARBA00022989"/>
    </source>
</evidence>
<dbReference type="SUPFAM" id="SSF103473">
    <property type="entry name" value="MFS general substrate transporter"/>
    <property type="match status" value="1"/>
</dbReference>
<dbReference type="RefSeq" id="WP_073134138.1">
    <property type="nucleotide sequence ID" value="NZ_FQWQ01000001.1"/>
</dbReference>
<accession>A0A1M5NUE0</accession>
<keyword evidence="5 7" id="KW-1133">Transmembrane helix</keyword>
<dbReference type="STRING" id="947013.SAMN04488109_2517"/>